<dbReference type="RefSeq" id="WP_113891301.1">
    <property type="nucleotide sequence ID" value="NZ_QNRK01000027.1"/>
</dbReference>
<evidence type="ECO:0000256" key="1">
    <source>
        <dbReference type="SAM" id="Phobius"/>
    </source>
</evidence>
<organism evidence="2 3">
    <name type="scientific">Roseiarcus fermentans</name>
    <dbReference type="NCBI Taxonomy" id="1473586"/>
    <lineage>
        <taxon>Bacteria</taxon>
        <taxon>Pseudomonadati</taxon>
        <taxon>Pseudomonadota</taxon>
        <taxon>Alphaproteobacteria</taxon>
        <taxon>Hyphomicrobiales</taxon>
        <taxon>Roseiarcaceae</taxon>
        <taxon>Roseiarcus</taxon>
    </lineage>
</organism>
<dbReference type="OrthoDB" id="4760162at2"/>
<protein>
    <recommendedName>
        <fullName evidence="4">DUF4239 domain-containing protein</fullName>
    </recommendedName>
</protein>
<dbReference type="EMBL" id="QNRK01000027">
    <property type="protein sequence ID" value="RBP07373.1"/>
    <property type="molecule type" value="Genomic_DNA"/>
</dbReference>
<keyword evidence="1" id="KW-0472">Membrane</keyword>
<accession>A0A366EYA4</accession>
<dbReference type="Pfam" id="PF14023">
    <property type="entry name" value="Bestrophin-like"/>
    <property type="match status" value="1"/>
</dbReference>
<keyword evidence="3" id="KW-1185">Reference proteome</keyword>
<evidence type="ECO:0000313" key="3">
    <source>
        <dbReference type="Proteomes" id="UP000253529"/>
    </source>
</evidence>
<reference evidence="2 3" key="1">
    <citation type="submission" date="2018-06" db="EMBL/GenBank/DDBJ databases">
        <title>Genomic Encyclopedia of Type Strains, Phase IV (KMG-IV): sequencing the most valuable type-strain genomes for metagenomic binning, comparative biology and taxonomic classification.</title>
        <authorList>
            <person name="Goeker M."/>
        </authorList>
    </citation>
    <scope>NUCLEOTIDE SEQUENCE [LARGE SCALE GENOMIC DNA]</scope>
    <source>
        <strain evidence="2 3">DSM 24875</strain>
    </source>
</reference>
<evidence type="ECO:0008006" key="4">
    <source>
        <dbReference type="Google" id="ProtNLM"/>
    </source>
</evidence>
<dbReference type="InterPro" id="IPR025333">
    <property type="entry name" value="DUF4239"/>
</dbReference>
<feature type="transmembrane region" description="Helical" evidence="1">
    <location>
        <begin position="7"/>
        <end position="26"/>
    </location>
</feature>
<evidence type="ECO:0000313" key="2">
    <source>
        <dbReference type="EMBL" id="RBP07373.1"/>
    </source>
</evidence>
<feature type="transmembrane region" description="Helical" evidence="1">
    <location>
        <begin position="46"/>
        <end position="67"/>
    </location>
</feature>
<name>A0A366EYA4_9HYPH</name>
<dbReference type="AlphaFoldDB" id="A0A366EYA4"/>
<feature type="transmembrane region" description="Helical" evidence="1">
    <location>
        <begin position="182"/>
        <end position="206"/>
    </location>
</feature>
<keyword evidence="1" id="KW-0812">Transmembrane</keyword>
<keyword evidence="1" id="KW-1133">Transmembrane helix</keyword>
<gene>
    <name evidence="2" type="ORF">DFR50_12718</name>
</gene>
<dbReference type="Proteomes" id="UP000253529">
    <property type="component" value="Unassembled WGS sequence"/>
</dbReference>
<feature type="transmembrane region" description="Helical" evidence="1">
    <location>
        <begin position="212"/>
        <end position="229"/>
    </location>
</feature>
<proteinExistence type="predicted"/>
<comment type="caution">
    <text evidence="2">The sequence shown here is derived from an EMBL/GenBank/DDBJ whole genome shotgun (WGS) entry which is preliminary data.</text>
</comment>
<sequence>MHTSTHRVMIAACVIFVGAVAGHFLQELLPAHHLSEAKSVITTVQGLVTALLALVLGLLIWTGYGVYAQQNSEMMTLIGQVLQLDVLLDRLGADGVRARALQREQLIAMRKRFWEHDGAGPPVPYQIGRAELSRMDAFFAATKAATDEERALFDQARSLAASVVMTILLMGRQLRNPVPHGLINSVILWAGLVFCCLGATATLSVLSVAVEFVGALSVASAIFLILEFSQPYDGHFRISPDSIDHVIAALASSPTP</sequence>